<feature type="non-terminal residue" evidence="2">
    <location>
        <position position="1"/>
    </location>
</feature>
<dbReference type="PANTHER" id="PTHR34145:SF28">
    <property type="entry name" value="F-BOX DOMAIN-CONTAINING PROTEIN"/>
    <property type="match status" value="1"/>
</dbReference>
<dbReference type="Gene3D" id="3.80.10.10">
    <property type="entry name" value="Ribonuclease Inhibitor"/>
    <property type="match status" value="1"/>
</dbReference>
<evidence type="ECO:0000259" key="1">
    <source>
        <dbReference type="Pfam" id="PF23622"/>
    </source>
</evidence>
<dbReference type="InterPro" id="IPR055357">
    <property type="entry name" value="LRR_At1g61320_AtMIF1"/>
</dbReference>
<name>A0A7J7LEH9_9MAGN</name>
<dbReference type="InterPro" id="IPR032675">
    <property type="entry name" value="LRR_dom_sf"/>
</dbReference>
<sequence length="311" mass="35325">LEDENYVFYKINYSLYQCQSLEVLSLRCCNLNLPDSICLSSLNRLALEVVKLSHDAIKDLTSSCPLLKVLFMIRCNSASDLNIFIENPHVESLSITEVVGYDRESQITIYALNISGLEFHWSLMRSSYCIDSYYGLAKLLKDLSLVSSLTLSNNFIQPLSLRGLMVITPVTLKVTYLELRTGFGKYELPGIAHLLKSCVDLEKLVIHIDGVEDTKFNDFNRECGLSYLSHYEFDKREYWKTKDFDFSSCLQKFKLTGTGKDSALPPDGIAAAATIFNLIMESELKVVAASAFDDEDDLVIFNLQYLQWTRD</sequence>
<protein>
    <recommendedName>
        <fullName evidence="1">At1g61320/AtMIF1 LRR domain-containing protein</fullName>
    </recommendedName>
</protein>
<evidence type="ECO:0000313" key="3">
    <source>
        <dbReference type="Proteomes" id="UP000541444"/>
    </source>
</evidence>
<gene>
    <name evidence="2" type="ORF">GIB67_006482</name>
</gene>
<dbReference type="AlphaFoldDB" id="A0A7J7LEH9"/>
<feature type="domain" description="At1g61320/AtMIF1 LRR" evidence="1">
    <location>
        <begin position="18"/>
        <end position="123"/>
    </location>
</feature>
<organism evidence="2 3">
    <name type="scientific">Kingdonia uniflora</name>
    <dbReference type="NCBI Taxonomy" id="39325"/>
    <lineage>
        <taxon>Eukaryota</taxon>
        <taxon>Viridiplantae</taxon>
        <taxon>Streptophyta</taxon>
        <taxon>Embryophyta</taxon>
        <taxon>Tracheophyta</taxon>
        <taxon>Spermatophyta</taxon>
        <taxon>Magnoliopsida</taxon>
        <taxon>Ranunculales</taxon>
        <taxon>Circaeasteraceae</taxon>
        <taxon>Kingdonia</taxon>
    </lineage>
</organism>
<dbReference type="InterPro" id="IPR053772">
    <property type="entry name" value="At1g61320/At1g61330-like"/>
</dbReference>
<dbReference type="SUPFAM" id="SSF52058">
    <property type="entry name" value="L domain-like"/>
    <property type="match status" value="1"/>
</dbReference>
<dbReference type="Pfam" id="PF23622">
    <property type="entry name" value="LRR_At1g61320_AtMIF1"/>
    <property type="match status" value="1"/>
</dbReference>
<proteinExistence type="predicted"/>
<dbReference type="EMBL" id="JACGCM010002332">
    <property type="protein sequence ID" value="KAF6141037.1"/>
    <property type="molecule type" value="Genomic_DNA"/>
</dbReference>
<dbReference type="Proteomes" id="UP000541444">
    <property type="component" value="Unassembled WGS sequence"/>
</dbReference>
<evidence type="ECO:0000313" key="2">
    <source>
        <dbReference type="EMBL" id="KAF6141037.1"/>
    </source>
</evidence>
<reference evidence="2 3" key="1">
    <citation type="journal article" date="2020" name="IScience">
        <title>Genome Sequencing of the Endangered Kingdonia uniflora (Circaeasteraceae, Ranunculales) Reveals Potential Mechanisms of Evolutionary Specialization.</title>
        <authorList>
            <person name="Sun Y."/>
            <person name="Deng T."/>
            <person name="Zhang A."/>
            <person name="Moore M.J."/>
            <person name="Landis J.B."/>
            <person name="Lin N."/>
            <person name="Zhang H."/>
            <person name="Zhang X."/>
            <person name="Huang J."/>
            <person name="Zhang X."/>
            <person name="Sun H."/>
            <person name="Wang H."/>
        </authorList>
    </citation>
    <scope>NUCLEOTIDE SEQUENCE [LARGE SCALE GENOMIC DNA]</scope>
    <source>
        <strain evidence="2">TB1705</strain>
        <tissue evidence="2">Leaf</tissue>
    </source>
</reference>
<keyword evidence="3" id="KW-1185">Reference proteome</keyword>
<dbReference type="PANTHER" id="PTHR34145">
    <property type="entry name" value="OS02G0105600 PROTEIN"/>
    <property type="match status" value="1"/>
</dbReference>
<comment type="caution">
    <text evidence="2">The sequence shown here is derived from an EMBL/GenBank/DDBJ whole genome shotgun (WGS) entry which is preliminary data.</text>
</comment>
<accession>A0A7J7LEH9</accession>
<dbReference type="OrthoDB" id="594804at2759"/>